<dbReference type="SUPFAM" id="SSF160246">
    <property type="entry name" value="EspE N-terminal domain-like"/>
    <property type="match status" value="1"/>
</dbReference>
<evidence type="ECO:0000259" key="5">
    <source>
        <dbReference type="Pfam" id="PF05157"/>
    </source>
</evidence>
<evidence type="ECO:0000256" key="1">
    <source>
        <dbReference type="ARBA" id="ARBA00006611"/>
    </source>
</evidence>
<dbReference type="SUPFAM" id="SSF52540">
    <property type="entry name" value="P-loop containing nucleoside triphosphate hydrolases"/>
    <property type="match status" value="1"/>
</dbReference>
<name>A0A1G2I9E2_9BACT</name>
<evidence type="ECO:0000256" key="3">
    <source>
        <dbReference type="ARBA" id="ARBA00022840"/>
    </source>
</evidence>
<dbReference type="Gene3D" id="3.30.450.90">
    <property type="match status" value="1"/>
</dbReference>
<evidence type="ECO:0000313" key="6">
    <source>
        <dbReference type="EMBL" id="OGZ71403.1"/>
    </source>
</evidence>
<comment type="similarity">
    <text evidence="1">Belongs to the GSP E family.</text>
</comment>
<evidence type="ECO:0008006" key="8">
    <source>
        <dbReference type="Google" id="ProtNLM"/>
    </source>
</evidence>
<dbReference type="InterPro" id="IPR027417">
    <property type="entry name" value="P-loop_NTPase"/>
</dbReference>
<accession>A0A1G2I9E2</accession>
<dbReference type="Pfam" id="PF00437">
    <property type="entry name" value="T2SSE"/>
    <property type="match status" value="1"/>
</dbReference>
<proteinExistence type="inferred from homology"/>
<dbReference type="Gene3D" id="3.40.50.300">
    <property type="entry name" value="P-loop containing nucleotide triphosphate hydrolases"/>
    <property type="match status" value="1"/>
</dbReference>
<reference evidence="6 7" key="1">
    <citation type="journal article" date="2016" name="Nat. Commun.">
        <title>Thousands of microbial genomes shed light on interconnected biogeochemical processes in an aquifer system.</title>
        <authorList>
            <person name="Anantharaman K."/>
            <person name="Brown C.T."/>
            <person name="Hug L.A."/>
            <person name="Sharon I."/>
            <person name="Castelle C.J."/>
            <person name="Probst A.J."/>
            <person name="Thomas B.C."/>
            <person name="Singh A."/>
            <person name="Wilkins M.J."/>
            <person name="Karaoz U."/>
            <person name="Brodie E.L."/>
            <person name="Williams K.H."/>
            <person name="Hubbard S.S."/>
            <person name="Banfield J.F."/>
        </authorList>
    </citation>
    <scope>NUCLEOTIDE SEQUENCE [LARGE SCALE GENOMIC DNA]</scope>
</reference>
<dbReference type="CDD" id="cd01129">
    <property type="entry name" value="PulE-GspE-like"/>
    <property type="match status" value="1"/>
</dbReference>
<sequence>MKLLQELFGNGILDEKNRNELQKELEKTGKTEEEIILERKIVSEEYLFELKSKISKVALKKVKAEEVPLDVLTLIPEEAAINYKMVSLGKTDDVFEIGMVYPEDVSAQNALRFLSRQENFTYEVFLITFTDLNNFLKQYRTFKSETKKALDELQQGKKQISGGLESNQSPRMMAEEAPIIKMVLVILKNAVEGNASDIHIEPGRDKLRIRFRQNGILYASLFLPLSVHLAIAARIKIIASLKIDENRIPQDGRFSAKVNDKDIDFRVATFPTLYGEKVEIRVLDSSEGLKSFEQLGLRGRNFDLVKEAIKKPYGLILSTGPTGSGKTTTLYALLQILNKDNVNIVTIEDPIEYSIAGINQSQIKPEIGYSFAQGLRQILRQDPNIIMVGEIRDEETANLATQAALTGHVVLSSLHTNTSVGVIPRLLDMGVRSFLIPSTLRVAISQRLIRVLCPNCKKKVAPNEKIKNYILSRVKSLPAEVKKEVKISEPFYIYEAKGCELCGFMGYTGRMGLFEVLSMTDELAELILKSPVESLILKIAQQQGMLTMEQEGILKVLNGETTVQEVTRVTDEK</sequence>
<dbReference type="Pfam" id="PF05157">
    <property type="entry name" value="MshEN"/>
    <property type="match status" value="1"/>
</dbReference>
<dbReference type="GO" id="GO:0016887">
    <property type="term" value="F:ATP hydrolysis activity"/>
    <property type="evidence" value="ECO:0007669"/>
    <property type="project" value="TreeGrafter"/>
</dbReference>
<feature type="domain" description="Type II secretion system protein GspE N-terminal" evidence="5">
    <location>
        <begin position="64"/>
        <end position="139"/>
    </location>
</feature>
<dbReference type="EMBL" id="MHOX01000005">
    <property type="protein sequence ID" value="OGZ71403.1"/>
    <property type="molecule type" value="Genomic_DNA"/>
</dbReference>
<organism evidence="6 7">
    <name type="scientific">Candidatus Staskawiczbacteria bacterium RIFCSPLOWO2_01_FULL_33_9</name>
    <dbReference type="NCBI Taxonomy" id="1802211"/>
    <lineage>
        <taxon>Bacteria</taxon>
        <taxon>Candidatus Staskawicziibacteriota</taxon>
    </lineage>
</organism>
<dbReference type="Proteomes" id="UP000176308">
    <property type="component" value="Unassembled WGS sequence"/>
</dbReference>
<gene>
    <name evidence="6" type="ORF">A2904_01910</name>
</gene>
<dbReference type="GO" id="GO:0005524">
    <property type="term" value="F:ATP binding"/>
    <property type="evidence" value="ECO:0007669"/>
    <property type="project" value="UniProtKB-KW"/>
</dbReference>
<keyword evidence="2" id="KW-0547">Nucleotide-binding</keyword>
<dbReference type="PANTHER" id="PTHR30258:SF1">
    <property type="entry name" value="PROTEIN TRANSPORT PROTEIN HOFB HOMOLOG"/>
    <property type="match status" value="1"/>
</dbReference>
<dbReference type="InterPro" id="IPR007831">
    <property type="entry name" value="T2SS_GspE_N"/>
</dbReference>
<comment type="caution">
    <text evidence="6">The sequence shown here is derived from an EMBL/GenBank/DDBJ whole genome shotgun (WGS) entry which is preliminary data.</text>
</comment>
<evidence type="ECO:0000256" key="2">
    <source>
        <dbReference type="ARBA" id="ARBA00022741"/>
    </source>
</evidence>
<feature type="domain" description="Bacterial type II secretion system protein E" evidence="4">
    <location>
        <begin position="174"/>
        <end position="568"/>
    </location>
</feature>
<keyword evidence="3" id="KW-0067">ATP-binding</keyword>
<evidence type="ECO:0000313" key="7">
    <source>
        <dbReference type="Proteomes" id="UP000176308"/>
    </source>
</evidence>
<evidence type="ECO:0000259" key="4">
    <source>
        <dbReference type="Pfam" id="PF00437"/>
    </source>
</evidence>
<dbReference type="InterPro" id="IPR001482">
    <property type="entry name" value="T2SS/T4SS_dom"/>
</dbReference>
<protein>
    <recommendedName>
        <fullName evidence="8">AAA+ ATPase domain-containing protein</fullName>
    </recommendedName>
</protein>
<dbReference type="GO" id="GO:0005886">
    <property type="term" value="C:plasma membrane"/>
    <property type="evidence" value="ECO:0007669"/>
    <property type="project" value="TreeGrafter"/>
</dbReference>
<dbReference type="InterPro" id="IPR037257">
    <property type="entry name" value="T2SS_E_N_sf"/>
</dbReference>
<dbReference type="AlphaFoldDB" id="A0A1G2I9E2"/>
<dbReference type="PANTHER" id="PTHR30258">
    <property type="entry name" value="TYPE II SECRETION SYSTEM PROTEIN GSPE-RELATED"/>
    <property type="match status" value="1"/>
</dbReference>